<gene>
    <name evidence="2" type="ORF">ATW55_08045</name>
</gene>
<evidence type="ECO:0000313" key="2">
    <source>
        <dbReference type="EMBL" id="KUO96763.1"/>
    </source>
</evidence>
<dbReference type="OrthoDB" id="9913923at2"/>
<comment type="caution">
    <text evidence="2">The sequence shown here is derived from an EMBL/GenBank/DDBJ whole genome shotgun (WGS) entry which is preliminary data.</text>
</comment>
<keyword evidence="1" id="KW-1133">Transmembrane helix</keyword>
<feature type="transmembrane region" description="Helical" evidence="1">
    <location>
        <begin position="9"/>
        <end position="32"/>
    </location>
</feature>
<organism evidence="2 3">
    <name type="scientific">Ferroacidibacillus organovorans</name>
    <dbReference type="NCBI Taxonomy" id="1765683"/>
    <lineage>
        <taxon>Bacteria</taxon>
        <taxon>Bacillati</taxon>
        <taxon>Bacillota</taxon>
        <taxon>Bacilli</taxon>
        <taxon>Bacillales</taxon>
        <taxon>Alicyclobacillaceae</taxon>
        <taxon>Ferroacidibacillus</taxon>
    </lineage>
</organism>
<evidence type="ECO:0000256" key="1">
    <source>
        <dbReference type="SAM" id="Phobius"/>
    </source>
</evidence>
<keyword evidence="3" id="KW-1185">Reference proteome</keyword>
<proteinExistence type="predicted"/>
<evidence type="ECO:0000313" key="3">
    <source>
        <dbReference type="Proteomes" id="UP000053557"/>
    </source>
</evidence>
<dbReference type="Proteomes" id="UP000053557">
    <property type="component" value="Unassembled WGS sequence"/>
</dbReference>
<accession>A0A101XSL0</accession>
<dbReference type="EMBL" id="LPVJ01000009">
    <property type="protein sequence ID" value="KUO96763.1"/>
    <property type="molecule type" value="Genomic_DNA"/>
</dbReference>
<dbReference type="RefSeq" id="WP_067712542.1">
    <property type="nucleotide sequence ID" value="NZ_LPVJ01000009.1"/>
</dbReference>
<keyword evidence="1" id="KW-0812">Transmembrane</keyword>
<keyword evidence="1" id="KW-0472">Membrane</keyword>
<dbReference type="AlphaFoldDB" id="A0A101XSL0"/>
<reference evidence="2 3" key="1">
    <citation type="submission" date="2015-12" db="EMBL/GenBank/DDBJ databases">
        <title>Draft genome sequence of Acidibacillus ferrooxidans ITV001, isolated from a chalcopyrite acid mine drainage site in Brazil.</title>
        <authorList>
            <person name="Dall'Agnol H."/>
            <person name="Nancucheo I."/>
            <person name="Johnson B."/>
            <person name="Oliveira R."/>
            <person name="Leite L."/>
            <person name="Pylro V."/>
            <person name="Nunes G.L."/>
            <person name="Tzotzos G."/>
            <person name="Fernandes G.R."/>
            <person name="Dutra J."/>
            <person name="Orellana S.C."/>
            <person name="Oliveira G."/>
        </authorList>
    </citation>
    <scope>NUCLEOTIDE SEQUENCE [LARGE SCALE GENOMIC DNA]</scope>
    <source>
        <strain evidence="3">ITV01</strain>
    </source>
</reference>
<name>A0A101XSL0_9BACL</name>
<protein>
    <submittedName>
        <fullName evidence="2">Uncharacterized protein</fullName>
    </submittedName>
</protein>
<sequence length="128" mass="13725">MERHDERGFALPVSLGILLVAAVITATSVYLATAASKQTALEWQAMQAKDTARSGIAVALSQLKAGKKILQQRILFQDGNADVVESPNATSTIYDLLSVSQTVYGASATVFATYNQAIQRIILIQETP</sequence>